<accession>A0A6B0UIM9</accession>
<reference evidence="1" key="1">
    <citation type="submission" date="2019-12" db="EMBL/GenBank/DDBJ databases">
        <title>An insight into the sialome of adult female Ixodes ricinus ticks feeding for 6 days.</title>
        <authorList>
            <person name="Perner J."/>
            <person name="Ribeiro J.M.C."/>
        </authorList>
    </citation>
    <scope>NUCLEOTIDE SEQUENCE</scope>
    <source>
        <strain evidence="1">Semi-engorged</strain>
        <tissue evidence="1">Salivary glands</tissue>
    </source>
</reference>
<evidence type="ECO:0000313" key="1">
    <source>
        <dbReference type="EMBL" id="MXU89153.1"/>
    </source>
</evidence>
<proteinExistence type="predicted"/>
<sequence length="106" mass="11968">MSASPLVAASSMVLSRASSLTEYRSRFLARILRFHLLRRLLAICYSLKISQTSDMSASPLVAASSMVLSRASSLTEYRSRFLARILRFHLLRRLLAICYSLKISLK</sequence>
<dbReference type="EMBL" id="GIFC01007070">
    <property type="protein sequence ID" value="MXU89153.1"/>
    <property type="molecule type" value="Transcribed_RNA"/>
</dbReference>
<organism evidence="1">
    <name type="scientific">Ixodes ricinus</name>
    <name type="common">Common tick</name>
    <name type="synonym">Acarus ricinus</name>
    <dbReference type="NCBI Taxonomy" id="34613"/>
    <lineage>
        <taxon>Eukaryota</taxon>
        <taxon>Metazoa</taxon>
        <taxon>Ecdysozoa</taxon>
        <taxon>Arthropoda</taxon>
        <taxon>Chelicerata</taxon>
        <taxon>Arachnida</taxon>
        <taxon>Acari</taxon>
        <taxon>Parasitiformes</taxon>
        <taxon>Ixodida</taxon>
        <taxon>Ixodoidea</taxon>
        <taxon>Ixodidae</taxon>
        <taxon>Ixodinae</taxon>
        <taxon>Ixodes</taxon>
    </lineage>
</organism>
<protein>
    <submittedName>
        <fullName evidence="1">Putative secreted protein</fullName>
    </submittedName>
</protein>
<dbReference type="AlphaFoldDB" id="A0A6B0UIM9"/>
<name>A0A6B0UIM9_IXORI</name>